<protein>
    <submittedName>
        <fullName evidence="1">Uncharacterized protein</fullName>
    </submittedName>
</protein>
<organism evidence="1 2">
    <name type="scientific">Mya arenaria</name>
    <name type="common">Soft-shell clam</name>
    <dbReference type="NCBI Taxonomy" id="6604"/>
    <lineage>
        <taxon>Eukaryota</taxon>
        <taxon>Metazoa</taxon>
        <taxon>Spiralia</taxon>
        <taxon>Lophotrochozoa</taxon>
        <taxon>Mollusca</taxon>
        <taxon>Bivalvia</taxon>
        <taxon>Autobranchia</taxon>
        <taxon>Heteroconchia</taxon>
        <taxon>Euheterodonta</taxon>
        <taxon>Imparidentia</taxon>
        <taxon>Neoheterodontei</taxon>
        <taxon>Myida</taxon>
        <taxon>Myoidea</taxon>
        <taxon>Myidae</taxon>
        <taxon>Mya</taxon>
    </lineage>
</organism>
<keyword evidence="2" id="KW-1185">Reference proteome</keyword>
<accession>A0ABY7FFJ4</accession>
<proteinExistence type="predicted"/>
<evidence type="ECO:0000313" key="2">
    <source>
        <dbReference type="Proteomes" id="UP001164746"/>
    </source>
</evidence>
<dbReference type="Proteomes" id="UP001164746">
    <property type="component" value="Chromosome 11"/>
</dbReference>
<sequence>MFFEANIFKEVQMQGRYFVAIGMKCAFVRNVLSKIGPKHIISERCHTVVFNHTIITSNKTSEAVIIRGRQEMENVFTEGRNAN</sequence>
<reference evidence="1" key="1">
    <citation type="submission" date="2022-11" db="EMBL/GenBank/DDBJ databases">
        <title>Centuries of genome instability and evolution in soft-shell clam transmissible cancer (bioRxiv).</title>
        <authorList>
            <person name="Hart S.F.M."/>
            <person name="Yonemitsu M.A."/>
            <person name="Giersch R.M."/>
            <person name="Beal B.F."/>
            <person name="Arriagada G."/>
            <person name="Davis B.W."/>
            <person name="Ostrander E.A."/>
            <person name="Goff S.P."/>
            <person name="Metzger M.J."/>
        </authorList>
    </citation>
    <scope>NUCLEOTIDE SEQUENCE</scope>
    <source>
        <strain evidence="1">MELC-2E11</strain>
        <tissue evidence="1">Siphon/mantle</tissue>
    </source>
</reference>
<gene>
    <name evidence="1" type="ORF">MAR_001549</name>
</gene>
<dbReference type="EMBL" id="CP111022">
    <property type="protein sequence ID" value="WAR19711.1"/>
    <property type="molecule type" value="Genomic_DNA"/>
</dbReference>
<evidence type="ECO:0000313" key="1">
    <source>
        <dbReference type="EMBL" id="WAR19711.1"/>
    </source>
</evidence>
<name>A0ABY7FFJ4_MYAAR</name>